<name>A0A830HMW8_9CHLO</name>
<evidence type="ECO:0000256" key="5">
    <source>
        <dbReference type="ARBA" id="ARBA00022692"/>
    </source>
</evidence>
<dbReference type="CDD" id="cd19952">
    <property type="entry name" value="GT29"/>
    <property type="match status" value="1"/>
</dbReference>
<dbReference type="Gene3D" id="3.90.1480.20">
    <property type="entry name" value="Glycosyl transferase family 29"/>
    <property type="match status" value="1"/>
</dbReference>
<dbReference type="Proteomes" id="UP000660262">
    <property type="component" value="Unassembled WGS sequence"/>
</dbReference>
<evidence type="ECO:0000256" key="2">
    <source>
        <dbReference type="ARBA" id="ARBA00006003"/>
    </source>
</evidence>
<keyword evidence="9" id="KW-0472">Membrane</keyword>
<evidence type="ECO:0000256" key="8">
    <source>
        <dbReference type="ARBA" id="ARBA00023034"/>
    </source>
</evidence>
<feature type="compositionally biased region" description="Basic and acidic residues" evidence="11">
    <location>
        <begin position="185"/>
        <end position="194"/>
    </location>
</feature>
<dbReference type="GO" id="GO:0008373">
    <property type="term" value="F:sialyltransferase activity"/>
    <property type="evidence" value="ECO:0007669"/>
    <property type="project" value="InterPro"/>
</dbReference>
<proteinExistence type="inferred from homology"/>
<feature type="compositionally biased region" description="Acidic residues" evidence="11">
    <location>
        <begin position="168"/>
        <end position="177"/>
    </location>
</feature>
<dbReference type="InterPro" id="IPR050943">
    <property type="entry name" value="Glycosyltr_29_Sialyltrsf"/>
</dbReference>
<evidence type="ECO:0000256" key="10">
    <source>
        <dbReference type="ARBA" id="ARBA00023180"/>
    </source>
</evidence>
<gene>
    <name evidence="12" type="ORF">PPROV_000698300</name>
</gene>
<evidence type="ECO:0000256" key="7">
    <source>
        <dbReference type="ARBA" id="ARBA00022989"/>
    </source>
</evidence>
<keyword evidence="4 12" id="KW-0808">Transferase</keyword>
<sequence>MPVVGGTAPPSKPKRGGTSPARLLLILLAVLLVAWRLRVAVNQGATPTDANEAHASPEDILEEQEAAERTARTTTPKSTNAAASATAAASARGNSRTSRRSRSQARTTTAARTTTTTKAAAAREDSGADEDLDAEPDSAQEDAQARAEAKRKKMEQESDAGDGKAADEEQEEEEEDGGLLGGEEAAPKVDKQQEDEVASDGFDSESATLAEASEDDKEQADEMIEDAEMEEANEVKGKTPSGAKGDAPSASSASAGNATEAAGRRWYDRYNRCHSGDSESAKFLLRVWAGMDATRIRFRVSGPLMKDGEAGEGRSKHPNPSVSRWPSSPLVMHMKQFLGFNRTLGRVVMRDWVQVPGTNMRMHFDPVLLGLLPTEDRFWKFSSCAVVGNAGSALRVPYGEEIDSKSAVFRINMAPTRGFERFVGTKTTFDIINQQHTKAFLPNIEAGGHLPTSKRSGLRNSILTVFEVDKEFAGRHLYAPLLKRFSGNSRQHANVIVLAPEMVYHSHKVWKVMKALVEGASFHPRHYQGKPMSGFFAMMSAIQMCEEVHMYGFSPYRKGDSQKYHYFDATPGVTSSHSFDLGFEVFRQISIWPCSDVKVLVHS</sequence>
<dbReference type="OrthoDB" id="10264956at2759"/>
<keyword evidence="13" id="KW-1185">Reference proteome</keyword>
<feature type="region of interest" description="Disordered" evidence="11">
    <location>
        <begin position="47"/>
        <end position="258"/>
    </location>
</feature>
<feature type="compositionally biased region" description="Acidic residues" evidence="11">
    <location>
        <begin position="127"/>
        <end position="140"/>
    </location>
</feature>
<feature type="compositionally biased region" description="Low complexity" evidence="11">
    <location>
        <begin position="241"/>
        <end position="258"/>
    </location>
</feature>
<keyword evidence="10" id="KW-0325">Glycoprotein</keyword>
<feature type="compositionally biased region" description="Low complexity" evidence="11">
    <location>
        <begin position="104"/>
        <end position="120"/>
    </location>
</feature>
<comment type="similarity">
    <text evidence="2">Belongs to the glycosyltransferase 29 family.</text>
</comment>
<feature type="compositionally biased region" description="Basic and acidic residues" evidence="11">
    <location>
        <begin position="306"/>
        <end position="315"/>
    </location>
</feature>
<organism evidence="12 13">
    <name type="scientific">Pycnococcus provasolii</name>
    <dbReference type="NCBI Taxonomy" id="41880"/>
    <lineage>
        <taxon>Eukaryota</taxon>
        <taxon>Viridiplantae</taxon>
        <taxon>Chlorophyta</taxon>
        <taxon>Pseudoscourfieldiophyceae</taxon>
        <taxon>Pseudoscourfieldiales</taxon>
        <taxon>Pycnococcaceae</taxon>
        <taxon>Pycnococcus</taxon>
    </lineage>
</organism>
<dbReference type="PANTHER" id="PTHR11987">
    <property type="entry name" value="ALPHA-2,8-SIALYLTRANSFERASE"/>
    <property type="match status" value="1"/>
</dbReference>
<dbReference type="EMBL" id="BNJQ01000020">
    <property type="protein sequence ID" value="GHP08242.1"/>
    <property type="molecule type" value="Genomic_DNA"/>
</dbReference>
<evidence type="ECO:0000256" key="3">
    <source>
        <dbReference type="ARBA" id="ARBA00022676"/>
    </source>
</evidence>
<comment type="caution">
    <text evidence="12">The sequence shown here is derived from an EMBL/GenBank/DDBJ whole genome shotgun (WGS) entry which is preliminary data.</text>
</comment>
<dbReference type="InterPro" id="IPR001675">
    <property type="entry name" value="Glyco_trans_29"/>
</dbReference>
<evidence type="ECO:0000313" key="12">
    <source>
        <dbReference type="EMBL" id="GHP08242.1"/>
    </source>
</evidence>
<protein>
    <submittedName>
        <fullName evidence="12">ST3 beta-galactoside alpha-2,3-sialyltransferase 1</fullName>
    </submittedName>
</protein>
<feature type="compositionally biased region" description="Acidic residues" evidence="11">
    <location>
        <begin position="212"/>
        <end position="232"/>
    </location>
</feature>
<dbReference type="InterPro" id="IPR038578">
    <property type="entry name" value="GT29-like_sf"/>
</dbReference>
<keyword evidence="7" id="KW-1133">Transmembrane helix</keyword>
<evidence type="ECO:0000256" key="4">
    <source>
        <dbReference type="ARBA" id="ARBA00022679"/>
    </source>
</evidence>
<evidence type="ECO:0000313" key="13">
    <source>
        <dbReference type="Proteomes" id="UP000660262"/>
    </source>
</evidence>
<keyword evidence="6" id="KW-0735">Signal-anchor</keyword>
<evidence type="ECO:0000256" key="11">
    <source>
        <dbReference type="SAM" id="MobiDB-lite"/>
    </source>
</evidence>
<comment type="subcellular location">
    <subcellularLocation>
        <location evidence="1">Golgi apparatus membrane</location>
        <topology evidence="1">Single-pass type II membrane protein</topology>
    </subcellularLocation>
</comment>
<feature type="compositionally biased region" description="Low complexity" evidence="11">
    <location>
        <begin position="72"/>
        <end position="96"/>
    </location>
</feature>
<dbReference type="GO" id="GO:0000139">
    <property type="term" value="C:Golgi membrane"/>
    <property type="evidence" value="ECO:0007669"/>
    <property type="project" value="UniProtKB-SubCell"/>
</dbReference>
<dbReference type="Pfam" id="PF00777">
    <property type="entry name" value="Glyco_transf_29"/>
    <property type="match status" value="1"/>
</dbReference>
<feature type="region of interest" description="Disordered" evidence="11">
    <location>
        <begin position="304"/>
        <end position="325"/>
    </location>
</feature>
<dbReference type="PANTHER" id="PTHR11987:SF36">
    <property type="entry name" value="SIA-ALPHA-2,3-GAL-BETA-1,4-GLCNAC-R:ALPHA 2,8-SIALYLTRANSFERASE"/>
    <property type="match status" value="1"/>
</dbReference>
<keyword evidence="8" id="KW-0333">Golgi apparatus</keyword>
<keyword evidence="3 12" id="KW-0328">Glycosyltransferase</keyword>
<evidence type="ECO:0000256" key="9">
    <source>
        <dbReference type="ARBA" id="ARBA00023136"/>
    </source>
</evidence>
<evidence type="ECO:0000256" key="1">
    <source>
        <dbReference type="ARBA" id="ARBA00004323"/>
    </source>
</evidence>
<reference evidence="12" key="1">
    <citation type="submission" date="2020-10" db="EMBL/GenBank/DDBJ databases">
        <title>Unveiling of a novel bifunctional photoreceptor, Dualchrome1, isolated from a cosmopolitan green alga.</title>
        <authorList>
            <person name="Suzuki S."/>
            <person name="Kawachi M."/>
        </authorList>
    </citation>
    <scope>NUCLEOTIDE SEQUENCE</scope>
    <source>
        <strain evidence="12">NIES 2893</strain>
    </source>
</reference>
<evidence type="ECO:0000256" key="6">
    <source>
        <dbReference type="ARBA" id="ARBA00022968"/>
    </source>
</evidence>
<keyword evidence="5" id="KW-0812">Transmembrane</keyword>
<dbReference type="AlphaFoldDB" id="A0A830HMW8"/>
<accession>A0A830HMW8</accession>